<evidence type="ECO:0000256" key="9">
    <source>
        <dbReference type="RuleBase" id="RU363036"/>
    </source>
</evidence>
<dbReference type="PANTHER" id="PTHR11766">
    <property type="entry name" value="TYROSYL-TRNA SYNTHETASE"/>
    <property type="match status" value="1"/>
</dbReference>
<keyword evidence="3 9" id="KW-0547">Nucleotide-binding</keyword>
<evidence type="ECO:0000256" key="3">
    <source>
        <dbReference type="ARBA" id="ARBA00022741"/>
    </source>
</evidence>
<name>A0A2H0BCR2_9BACT</name>
<evidence type="ECO:0000313" key="10">
    <source>
        <dbReference type="EMBL" id="PIP55462.1"/>
    </source>
</evidence>
<dbReference type="NCBIfam" id="TIGR00234">
    <property type="entry name" value="tyrS"/>
    <property type="match status" value="1"/>
</dbReference>
<dbReference type="Gene3D" id="1.10.240.10">
    <property type="entry name" value="Tyrosyl-Transfer RNA Synthetase"/>
    <property type="match status" value="1"/>
</dbReference>
<evidence type="ECO:0000256" key="1">
    <source>
        <dbReference type="ARBA" id="ARBA00013160"/>
    </source>
</evidence>
<dbReference type="InterPro" id="IPR024088">
    <property type="entry name" value="Tyr-tRNA-ligase_bac-type"/>
</dbReference>
<dbReference type="GO" id="GO:0004831">
    <property type="term" value="F:tyrosine-tRNA ligase activity"/>
    <property type="evidence" value="ECO:0007669"/>
    <property type="project" value="UniProtKB-UniRule"/>
</dbReference>
<dbReference type="EC" id="6.1.1.1" evidence="1 8"/>
<dbReference type="EMBL" id="PCST01000041">
    <property type="protein sequence ID" value="PIP55462.1"/>
    <property type="molecule type" value="Genomic_DNA"/>
</dbReference>
<comment type="similarity">
    <text evidence="9">Belongs to the class-I aminoacyl-tRNA synthetase family.</text>
</comment>
<evidence type="ECO:0000256" key="8">
    <source>
        <dbReference type="NCBIfam" id="TIGR00234"/>
    </source>
</evidence>
<keyword evidence="6 9" id="KW-0030">Aminoacyl-tRNA synthetase</keyword>
<dbReference type="PANTHER" id="PTHR11766:SF1">
    <property type="entry name" value="TYROSINE--TRNA LIGASE"/>
    <property type="match status" value="1"/>
</dbReference>
<reference evidence="10 11" key="1">
    <citation type="submission" date="2017-09" db="EMBL/GenBank/DDBJ databases">
        <title>Depth-based differentiation of microbial function through sediment-hosted aquifers and enrichment of novel symbionts in the deep terrestrial subsurface.</title>
        <authorList>
            <person name="Probst A.J."/>
            <person name="Ladd B."/>
            <person name="Jarett J.K."/>
            <person name="Geller-Mcgrath D.E."/>
            <person name="Sieber C.M."/>
            <person name="Emerson J.B."/>
            <person name="Anantharaman K."/>
            <person name="Thomas B.C."/>
            <person name="Malmstrom R."/>
            <person name="Stieglmeier M."/>
            <person name="Klingl A."/>
            <person name="Woyke T."/>
            <person name="Ryan C.M."/>
            <person name="Banfield J.F."/>
        </authorList>
    </citation>
    <scope>NUCLEOTIDE SEQUENCE [LARGE SCALE GENOMIC DNA]</scope>
    <source>
        <strain evidence="10">CG22_combo_CG10-13_8_21_14_all_42_17</strain>
    </source>
</reference>
<organism evidence="10 11">
    <name type="scientific">Candidatus Zambryskibacteria bacterium CG22_combo_CG10-13_8_21_14_all_42_17</name>
    <dbReference type="NCBI Taxonomy" id="1975118"/>
    <lineage>
        <taxon>Bacteria</taxon>
        <taxon>Candidatus Zambryskiibacteriota</taxon>
    </lineage>
</organism>
<proteinExistence type="inferred from homology"/>
<gene>
    <name evidence="10" type="primary">tyrS</name>
    <name evidence="10" type="ORF">COX06_03160</name>
</gene>
<dbReference type="AlphaFoldDB" id="A0A2H0BCR2"/>
<keyword evidence="4 9" id="KW-0067">ATP-binding</keyword>
<evidence type="ECO:0000256" key="4">
    <source>
        <dbReference type="ARBA" id="ARBA00022840"/>
    </source>
</evidence>
<evidence type="ECO:0000256" key="2">
    <source>
        <dbReference type="ARBA" id="ARBA00022598"/>
    </source>
</evidence>
<dbReference type="InterPro" id="IPR002307">
    <property type="entry name" value="Tyr-tRNA-ligase"/>
</dbReference>
<keyword evidence="5 9" id="KW-0648">Protein biosynthesis</keyword>
<comment type="caution">
    <text evidence="10">The sequence shown here is derived from an EMBL/GenBank/DDBJ whole genome shotgun (WGS) entry which is preliminary data.</text>
</comment>
<evidence type="ECO:0000256" key="7">
    <source>
        <dbReference type="ARBA" id="ARBA00048248"/>
    </source>
</evidence>
<evidence type="ECO:0000313" key="11">
    <source>
        <dbReference type="Proteomes" id="UP000229794"/>
    </source>
</evidence>
<dbReference type="PRINTS" id="PR01040">
    <property type="entry name" value="TRNASYNTHTYR"/>
</dbReference>
<accession>A0A2H0BCR2</accession>
<evidence type="ECO:0000256" key="5">
    <source>
        <dbReference type="ARBA" id="ARBA00022917"/>
    </source>
</evidence>
<dbReference type="GO" id="GO:0005524">
    <property type="term" value="F:ATP binding"/>
    <property type="evidence" value="ECO:0007669"/>
    <property type="project" value="UniProtKB-KW"/>
</dbReference>
<dbReference type="Pfam" id="PF00579">
    <property type="entry name" value="tRNA-synt_1b"/>
    <property type="match status" value="2"/>
</dbReference>
<dbReference type="GO" id="GO:0005829">
    <property type="term" value="C:cytosol"/>
    <property type="evidence" value="ECO:0007669"/>
    <property type="project" value="TreeGrafter"/>
</dbReference>
<dbReference type="InterPro" id="IPR002305">
    <property type="entry name" value="aa-tRNA-synth_Ic"/>
</dbReference>
<dbReference type="GO" id="GO:0006437">
    <property type="term" value="P:tyrosyl-tRNA aminoacylation"/>
    <property type="evidence" value="ECO:0007669"/>
    <property type="project" value="UniProtKB-UniRule"/>
</dbReference>
<dbReference type="InterPro" id="IPR014729">
    <property type="entry name" value="Rossmann-like_a/b/a_fold"/>
</dbReference>
<dbReference type="Proteomes" id="UP000229794">
    <property type="component" value="Unassembled WGS sequence"/>
</dbReference>
<dbReference type="Gene3D" id="3.40.50.620">
    <property type="entry name" value="HUPs"/>
    <property type="match status" value="2"/>
</dbReference>
<comment type="catalytic activity">
    <reaction evidence="7">
        <text>tRNA(Tyr) + L-tyrosine + ATP = L-tyrosyl-tRNA(Tyr) + AMP + diphosphate + H(+)</text>
        <dbReference type="Rhea" id="RHEA:10220"/>
        <dbReference type="Rhea" id="RHEA-COMP:9706"/>
        <dbReference type="Rhea" id="RHEA-COMP:9707"/>
        <dbReference type="ChEBI" id="CHEBI:15378"/>
        <dbReference type="ChEBI" id="CHEBI:30616"/>
        <dbReference type="ChEBI" id="CHEBI:33019"/>
        <dbReference type="ChEBI" id="CHEBI:58315"/>
        <dbReference type="ChEBI" id="CHEBI:78442"/>
        <dbReference type="ChEBI" id="CHEBI:78536"/>
        <dbReference type="ChEBI" id="CHEBI:456215"/>
        <dbReference type="EC" id="6.1.1.1"/>
    </reaction>
</comment>
<dbReference type="SUPFAM" id="SSF52374">
    <property type="entry name" value="Nucleotidylyl transferase"/>
    <property type="match status" value="1"/>
</dbReference>
<sequence>MNKETEDLLNRGVGEFIDPGGIFREKLEKNPEKIVIKFGIDPTRPDIHLGHAVLLRKLRQFQDLGAKVVFVVGDYTAQIGDPTGKSKVRPAIDQAEVERNMATFIEQIGKILRTDKNVFSWIRNSDWFTAITDISAPMGQKLKMTLPSGQTVDDIDANSFVGKALIFTETRMQIKDLGLKEDISVITLQSFLWMLKHVTHAKLIERDLFQERIKNQQDLYLHEMMYPILQGIDSLVLSRIYKSCDLEIGGTDQHFNMLMGRTVMRVNNEVEQSVLSLKLLEGIDGKEKMSKSLDNYIAITDKHGDMYGKVMSIPDSSIGNYFELTTFTPMDEVENIRKGLSNKSIHPKEIKMDLARQIVAIYHGERAAEEAEKNFTETFSKGGVPADIKTVKMSKDTPLVEILLEQGLVSSKTEFNRLTKSGAIKEMANGVYRIGKHRFLKIER</sequence>
<evidence type="ECO:0000256" key="6">
    <source>
        <dbReference type="ARBA" id="ARBA00023146"/>
    </source>
</evidence>
<protein>
    <recommendedName>
        <fullName evidence="1 8">Tyrosine--tRNA ligase</fullName>
        <ecNumber evidence="1 8">6.1.1.1</ecNumber>
    </recommendedName>
</protein>
<keyword evidence="2 9" id="KW-0436">Ligase</keyword>